<reference evidence="5 6" key="1">
    <citation type="journal article" date="2021" name="Microbiol. Resour. Announc.">
        <title>Complete Genome Sequences of Two Rhodococcus sp. Strains with Large and Linear Chromosomes, Isolated from Apple Rhizosphere.</title>
        <authorList>
            <person name="Benning S."/>
            <person name="Brugnone N."/>
            <person name="Siani R."/>
            <person name="Kublik S."/>
            <person name="Schloter M."/>
            <person name="Rad V."/>
        </authorList>
    </citation>
    <scope>NUCLEOTIDE SEQUENCE [LARGE SCALE GENOMIC DNA]</scope>
    <source>
        <strain evidence="5 6">R79</strain>
    </source>
</reference>
<dbReference type="PANTHER" id="PTHR32308:SF10">
    <property type="entry name" value="CITRATE LYASE SUBUNIT BETA"/>
    <property type="match status" value="1"/>
</dbReference>
<evidence type="ECO:0000256" key="1">
    <source>
        <dbReference type="ARBA" id="ARBA00001946"/>
    </source>
</evidence>
<reference evidence="5 6" key="2">
    <citation type="journal article" date="2022" name="Arch. Microbiol.">
        <title>Rhodococcus pseudokoreensis sp. nov. isolated from the rhizosphere of young M26 apple rootstocks.</title>
        <authorList>
            <person name="Kampfer P."/>
            <person name="Glaeser S.P."/>
            <person name="Blom J."/>
            <person name="Wolf J."/>
            <person name="Benning S."/>
            <person name="Schloter M."/>
            <person name="Neumann-Schaal M."/>
        </authorList>
    </citation>
    <scope>NUCLEOTIDE SEQUENCE [LARGE SCALE GENOMIC DNA]</scope>
    <source>
        <strain evidence="5 6">R79</strain>
    </source>
</reference>
<keyword evidence="5" id="KW-0456">Lyase</keyword>
<name>A0A974WDV5_9NOCA</name>
<dbReference type="InterPro" id="IPR005000">
    <property type="entry name" value="Aldolase/citrate-lyase_domain"/>
</dbReference>
<evidence type="ECO:0000313" key="6">
    <source>
        <dbReference type="Proteomes" id="UP000662986"/>
    </source>
</evidence>
<evidence type="ECO:0000313" key="5">
    <source>
        <dbReference type="EMBL" id="QSE95492.1"/>
    </source>
</evidence>
<keyword evidence="6" id="KW-1185">Reference proteome</keyword>
<dbReference type="InterPro" id="IPR011206">
    <property type="entry name" value="Citrate_lyase_beta/mcl1/mcl2"/>
</dbReference>
<evidence type="ECO:0000256" key="2">
    <source>
        <dbReference type="ARBA" id="ARBA00022723"/>
    </source>
</evidence>
<sequence>MILTANPLDARHARSWLLVSASRTEDFDLADRSDADAVILDLEDGVVTAERSGARRSVAEWLSGDGAAWVRINAATTDDWSADVDALRGLAGLQGVMLAKSESGQQVRDTSVRLGAAVPVLALVESARGIEFAYDIASEPATLRLAFGSGDFRRDTGAGAEPDALAYARGRLVVASAAAGIAAPIDGPTLADDRDTRVEALAVTRSMGMSGKLCMHAAHTGDVNRELSPSAEDAAWADEVIDRLGADGSGVRSGSDRPQLARALTIRTRLDALRLSY</sequence>
<gene>
    <name evidence="5" type="ORF">JWS13_20865</name>
</gene>
<dbReference type="InterPro" id="IPR015813">
    <property type="entry name" value="Pyrv/PenolPyrv_kinase-like_dom"/>
</dbReference>
<dbReference type="InterPro" id="IPR040442">
    <property type="entry name" value="Pyrv_kinase-like_dom_sf"/>
</dbReference>
<proteinExistence type="predicted"/>
<dbReference type="GO" id="GO:0016829">
    <property type="term" value="F:lyase activity"/>
    <property type="evidence" value="ECO:0007669"/>
    <property type="project" value="UniProtKB-KW"/>
</dbReference>
<comment type="cofactor">
    <cofactor evidence="1">
        <name>Mg(2+)</name>
        <dbReference type="ChEBI" id="CHEBI:18420"/>
    </cofactor>
</comment>
<keyword evidence="2" id="KW-0479">Metal-binding</keyword>
<dbReference type="PANTHER" id="PTHR32308">
    <property type="entry name" value="LYASE BETA SUBUNIT, PUTATIVE (AFU_ORTHOLOGUE AFUA_4G13030)-RELATED"/>
    <property type="match status" value="1"/>
</dbReference>
<dbReference type="SUPFAM" id="SSF51621">
    <property type="entry name" value="Phosphoenolpyruvate/pyruvate domain"/>
    <property type="match status" value="1"/>
</dbReference>
<dbReference type="Proteomes" id="UP000662986">
    <property type="component" value="Chromosome"/>
</dbReference>
<protein>
    <submittedName>
        <fullName evidence="5">CoA ester lyase</fullName>
    </submittedName>
</protein>
<dbReference type="Pfam" id="PF03328">
    <property type="entry name" value="HpcH_HpaI"/>
    <property type="match status" value="1"/>
</dbReference>
<feature type="domain" description="HpcH/HpaI aldolase/citrate lyase" evidence="4">
    <location>
        <begin position="18"/>
        <end position="217"/>
    </location>
</feature>
<dbReference type="Gene3D" id="3.20.20.60">
    <property type="entry name" value="Phosphoenolpyruvate-binding domains"/>
    <property type="match status" value="1"/>
</dbReference>
<evidence type="ECO:0000259" key="4">
    <source>
        <dbReference type="Pfam" id="PF03328"/>
    </source>
</evidence>
<dbReference type="RefSeq" id="WP_206011675.1">
    <property type="nucleotide sequence ID" value="NZ_CP070619.1"/>
</dbReference>
<organism evidence="5 6">
    <name type="scientific">Rhodococcus pseudokoreensis</name>
    <dbReference type="NCBI Taxonomy" id="2811421"/>
    <lineage>
        <taxon>Bacteria</taxon>
        <taxon>Bacillati</taxon>
        <taxon>Actinomycetota</taxon>
        <taxon>Actinomycetes</taxon>
        <taxon>Mycobacteriales</taxon>
        <taxon>Nocardiaceae</taxon>
        <taxon>Rhodococcus</taxon>
    </lineage>
</organism>
<dbReference type="PIRSF" id="PIRSF015582">
    <property type="entry name" value="Cit_lyase_B"/>
    <property type="match status" value="1"/>
</dbReference>
<evidence type="ECO:0000256" key="3">
    <source>
        <dbReference type="ARBA" id="ARBA00022842"/>
    </source>
</evidence>
<accession>A0A974WDV5</accession>
<dbReference type="EMBL" id="CP070619">
    <property type="protein sequence ID" value="QSE95492.1"/>
    <property type="molecule type" value="Genomic_DNA"/>
</dbReference>
<keyword evidence="3" id="KW-0460">Magnesium</keyword>